<dbReference type="InterPro" id="IPR046450">
    <property type="entry name" value="PA_dom_sf"/>
</dbReference>
<keyword evidence="3 6" id="KW-0378">Hydrolase</keyword>
<dbReference type="InterPro" id="IPR022398">
    <property type="entry name" value="Peptidase_S8_His-AS"/>
</dbReference>
<dbReference type="Gene3D" id="2.60.40.10">
    <property type="entry name" value="Immunoglobulins"/>
    <property type="match status" value="1"/>
</dbReference>
<evidence type="ECO:0000256" key="4">
    <source>
        <dbReference type="ARBA" id="ARBA00022825"/>
    </source>
</evidence>
<keyword evidence="4 6" id="KW-0720">Serine protease</keyword>
<dbReference type="InterPro" id="IPR013783">
    <property type="entry name" value="Ig-like_fold"/>
</dbReference>
<feature type="domain" description="Peptidase S8/S53" evidence="9">
    <location>
        <begin position="225"/>
        <end position="482"/>
    </location>
</feature>
<evidence type="ECO:0000256" key="3">
    <source>
        <dbReference type="ARBA" id="ARBA00022801"/>
    </source>
</evidence>
<dbReference type="Gene3D" id="3.40.50.200">
    <property type="entry name" value="Peptidase S8/S53 domain"/>
    <property type="match status" value="1"/>
</dbReference>
<dbReference type="PROSITE" id="PS00136">
    <property type="entry name" value="SUBTILASE_ASP"/>
    <property type="match status" value="1"/>
</dbReference>
<evidence type="ECO:0000256" key="5">
    <source>
        <dbReference type="PIRSR" id="PIRSR615500-1"/>
    </source>
</evidence>
<evidence type="ECO:0000259" key="9">
    <source>
        <dbReference type="Pfam" id="PF00082"/>
    </source>
</evidence>
<dbReference type="AlphaFoldDB" id="A0A6G4X9E1"/>
<evidence type="ECO:0000256" key="7">
    <source>
        <dbReference type="RuleBase" id="RU003355"/>
    </source>
</evidence>
<dbReference type="Pfam" id="PF00082">
    <property type="entry name" value="Peptidase_S8"/>
    <property type="match status" value="1"/>
</dbReference>
<evidence type="ECO:0000313" key="10">
    <source>
        <dbReference type="EMBL" id="NGO74135.1"/>
    </source>
</evidence>
<organism evidence="10 11">
    <name type="scientific">Streptomyces mesophilus</name>
    <dbReference type="NCBI Taxonomy" id="1775132"/>
    <lineage>
        <taxon>Bacteria</taxon>
        <taxon>Bacillati</taxon>
        <taxon>Actinomycetota</taxon>
        <taxon>Actinomycetes</taxon>
        <taxon>Kitasatosporales</taxon>
        <taxon>Streptomycetaceae</taxon>
        <taxon>Streptomyces</taxon>
    </lineage>
</organism>
<evidence type="ECO:0000256" key="6">
    <source>
        <dbReference type="PROSITE-ProRule" id="PRU01240"/>
    </source>
</evidence>
<dbReference type="InterPro" id="IPR015500">
    <property type="entry name" value="Peptidase_S8_subtilisin-rel"/>
</dbReference>
<dbReference type="PRINTS" id="PR00723">
    <property type="entry name" value="SUBTILISIN"/>
</dbReference>
<keyword evidence="8" id="KW-0732">Signal</keyword>
<dbReference type="RefSeq" id="WP_165329658.1">
    <property type="nucleotide sequence ID" value="NZ_JAAKZW010000001.1"/>
</dbReference>
<name>A0A6G4X9E1_9ACTN</name>
<proteinExistence type="inferred from homology"/>
<comment type="caution">
    <text evidence="10">The sequence shown here is derived from an EMBL/GenBank/DDBJ whole genome shotgun (WGS) entry which is preliminary data.</text>
</comment>
<dbReference type="SUPFAM" id="SSF52025">
    <property type="entry name" value="PA domain"/>
    <property type="match status" value="1"/>
</dbReference>
<dbReference type="InterPro" id="IPR000209">
    <property type="entry name" value="Peptidase_S8/S53_dom"/>
</dbReference>
<dbReference type="Proteomes" id="UP000481109">
    <property type="component" value="Unassembled WGS sequence"/>
</dbReference>
<gene>
    <name evidence="10" type="ORF">G6045_00300</name>
</gene>
<dbReference type="Gene3D" id="3.50.30.30">
    <property type="match status" value="1"/>
</dbReference>
<feature type="active site" description="Charge relay system" evidence="5 6">
    <location>
        <position position="266"/>
    </location>
</feature>
<dbReference type="PROSITE" id="PS00137">
    <property type="entry name" value="SUBTILASE_HIS"/>
    <property type="match status" value="1"/>
</dbReference>
<dbReference type="PANTHER" id="PTHR43806:SF65">
    <property type="entry name" value="SERINE PROTEASE APRX"/>
    <property type="match status" value="1"/>
</dbReference>
<evidence type="ECO:0000256" key="2">
    <source>
        <dbReference type="ARBA" id="ARBA00022670"/>
    </source>
</evidence>
<evidence type="ECO:0000256" key="1">
    <source>
        <dbReference type="ARBA" id="ARBA00011073"/>
    </source>
</evidence>
<feature type="active site" description="Charge relay system" evidence="5 6">
    <location>
        <position position="234"/>
    </location>
</feature>
<dbReference type="PROSITE" id="PS51892">
    <property type="entry name" value="SUBTILASE"/>
    <property type="match status" value="1"/>
</dbReference>
<feature type="signal peptide" evidence="8">
    <location>
        <begin position="1"/>
        <end position="30"/>
    </location>
</feature>
<dbReference type="CDD" id="cd07487">
    <property type="entry name" value="Peptidases_S8_1"/>
    <property type="match status" value="1"/>
</dbReference>
<dbReference type="InterPro" id="IPR023828">
    <property type="entry name" value="Peptidase_S8_Ser-AS"/>
</dbReference>
<protein>
    <submittedName>
        <fullName evidence="10">S8 family serine peptidase</fullName>
    </submittedName>
</protein>
<dbReference type="GO" id="GO:0004252">
    <property type="term" value="F:serine-type endopeptidase activity"/>
    <property type="evidence" value="ECO:0007669"/>
    <property type="project" value="UniProtKB-UniRule"/>
</dbReference>
<dbReference type="InterPro" id="IPR023827">
    <property type="entry name" value="Peptidase_S8_Asp-AS"/>
</dbReference>
<dbReference type="PROSITE" id="PS00138">
    <property type="entry name" value="SUBTILASE_SER"/>
    <property type="match status" value="1"/>
</dbReference>
<dbReference type="GO" id="GO:0006508">
    <property type="term" value="P:proteolysis"/>
    <property type="evidence" value="ECO:0007669"/>
    <property type="project" value="UniProtKB-KW"/>
</dbReference>
<evidence type="ECO:0000256" key="8">
    <source>
        <dbReference type="SAM" id="SignalP"/>
    </source>
</evidence>
<feature type="chain" id="PRO_5026027572" evidence="8">
    <location>
        <begin position="31"/>
        <end position="1243"/>
    </location>
</feature>
<dbReference type="InterPro" id="IPR036852">
    <property type="entry name" value="Peptidase_S8/S53_dom_sf"/>
</dbReference>
<reference evidence="10 11" key="1">
    <citation type="submission" date="2020-02" db="EMBL/GenBank/DDBJ databases">
        <title>Whole-genome analyses of novel actinobacteria.</title>
        <authorList>
            <person name="Sahin N."/>
            <person name="Tokatli A."/>
        </authorList>
    </citation>
    <scope>NUCLEOTIDE SEQUENCE [LARGE SCALE GENOMIC DNA]</scope>
    <source>
        <strain evidence="10 11">YC504</strain>
    </source>
</reference>
<dbReference type="EMBL" id="JAAKZW010000001">
    <property type="protein sequence ID" value="NGO74135.1"/>
    <property type="molecule type" value="Genomic_DNA"/>
</dbReference>
<feature type="active site" description="Charge relay system" evidence="5 6">
    <location>
        <position position="443"/>
    </location>
</feature>
<dbReference type="PANTHER" id="PTHR43806">
    <property type="entry name" value="PEPTIDASE S8"/>
    <property type="match status" value="1"/>
</dbReference>
<evidence type="ECO:0000313" key="11">
    <source>
        <dbReference type="Proteomes" id="UP000481109"/>
    </source>
</evidence>
<accession>A0A6G4X9E1</accession>
<keyword evidence="11" id="KW-1185">Reference proteome</keyword>
<keyword evidence="2 6" id="KW-0645">Protease</keyword>
<comment type="similarity">
    <text evidence="1 6 7">Belongs to the peptidase S8 family.</text>
</comment>
<dbReference type="InterPro" id="IPR050131">
    <property type="entry name" value="Peptidase_S8_subtilisin-like"/>
</dbReference>
<sequence length="1243" mass="128128">MRRPLIRASVPAVAALAAIMVAGVLSPAGASPAADDPVLQAVKPSAVAGNSHTVRLITGDTVVVTQRGGQRHATFYPDSDNPSASAQILQHGKDITVVPLEARPLLDAGVLDPRLFEVGDLIDQGYADGAALPLIVQGYDAKAAAPTGAEQTRRLPGIRAVAARVKPGKAQRFWAGLRSGKDGATARKLADGTRKVWLDGKVTALLDRSVPQIGAPTAWAAGYDGAGVKVAVLDTGVDATHPDLAGRLGEVRNFSTSADAVDRHGHGTHVASTVGGSGAASDGKNKGVAPGAKLLVGKVLGDNGSGTDSGVIAGMEWAARSGAKVVSMSLGKASPDNGSDPTSLAANALTAETGALFVIAAGNTGPDATTIGSPGSADAALTVAAVDRQDKIASFSSRGPRAGDNMLKPDIAAPGVNIVAARAAGTSMGSPVNEHYTAASGTSMATPHVAGAAAILSQQHPDWSAADIKGALMSSAKVLPDGAFAEGSGRVDLPSALSATVSATNASFGRYAQGTTADPVTRTVTFHNLGDEAVTLGLTTAFSRDGDGPEIPGALSLGSDSITLPAGDSQQVAVTVDPDVAATGGTYTGTISATGGGVTAHATVALARDLPTYKLDFRPTMPDGSAPMAISAHYYDLRSNKPPVKLSTRPDGTGSAQVRAGRYSVSGHLFGKDGSSVTFMVPDVTVTDRGVTVAVDGRKAALIKAKAPQPTEAAGVSVVVTRQSAEQSIGVADILAAGPGAQYLMPSEPAQDGEITSTVTHALRSRPVSALAELPTGKRELTTQSIHGTLRFDGNRTLTVVDAKTGSVADLGAHDVTGKLALIRTGTEDLNTVVRRLVSAGASGVMFVGASDTLKALGVQKTGIPGFSVPKSEGDAVAAAAADQTVRIRLTGERTSSYSYQLVAGRKGAISADQTYTAQQSEFAEVRLQQYSPAPNSDTELYSQAAWAGQSTVTGWATGLAGETHLGSTQRAYLQAADTIWSRSMLISGWLSAQTTDSTPVRYQPGERTTQHWFRPVLHSATSASNTDPATGSQPYRTKDDMVVAIPKYADGRSGFTEYGGRNADGDYSQFRAYRNGTLIGSGPHAWVVIKGVAPEPSRYRFELDTKRSNMWWSVSTEQHTAWTFSSEHVPGEERKQLPLLQADYDLADVDLRSGVTGGEDHELEVAFRDPDGSRAALVEASVDVSYDDGATWRTLPAAVDGSAVTTMVHAPEGAKGISLRIHGENSAGSTIDQTVMHAVHVR</sequence>
<dbReference type="GO" id="GO:0005975">
    <property type="term" value="P:carbohydrate metabolic process"/>
    <property type="evidence" value="ECO:0007669"/>
    <property type="project" value="UniProtKB-ARBA"/>
</dbReference>
<dbReference type="SUPFAM" id="SSF52743">
    <property type="entry name" value="Subtilisin-like"/>
    <property type="match status" value="1"/>
</dbReference>